<evidence type="ECO:0000313" key="9">
    <source>
        <dbReference type="Proteomes" id="UP000663829"/>
    </source>
</evidence>
<evidence type="ECO:0008006" key="10">
    <source>
        <dbReference type="Google" id="ProtNLM"/>
    </source>
</evidence>
<dbReference type="AlphaFoldDB" id="A0A815KQQ5"/>
<feature type="transmembrane region" description="Helical" evidence="6">
    <location>
        <begin position="115"/>
        <end position="135"/>
    </location>
</feature>
<feature type="transmembrane region" description="Helical" evidence="6">
    <location>
        <begin position="87"/>
        <end position="109"/>
    </location>
</feature>
<reference evidence="7" key="1">
    <citation type="submission" date="2021-02" db="EMBL/GenBank/DDBJ databases">
        <authorList>
            <person name="Nowell W R."/>
        </authorList>
    </citation>
    <scope>NUCLEOTIDE SEQUENCE</scope>
</reference>
<dbReference type="InterPro" id="IPR006214">
    <property type="entry name" value="Bax_inhibitor_1-related"/>
</dbReference>
<feature type="transmembrane region" description="Helical" evidence="6">
    <location>
        <begin position="209"/>
        <end position="228"/>
    </location>
</feature>
<proteinExistence type="inferred from homology"/>
<evidence type="ECO:0000256" key="2">
    <source>
        <dbReference type="ARBA" id="ARBA00010350"/>
    </source>
</evidence>
<evidence type="ECO:0000256" key="4">
    <source>
        <dbReference type="ARBA" id="ARBA00022989"/>
    </source>
</evidence>
<protein>
    <recommendedName>
        <fullName evidence="10">Bax inhibitor-1</fullName>
    </recommendedName>
</protein>
<keyword evidence="4 6" id="KW-1133">Transmembrane helix</keyword>
<feature type="transmembrane region" description="Helical" evidence="6">
    <location>
        <begin position="170"/>
        <end position="189"/>
    </location>
</feature>
<dbReference type="GO" id="GO:0016020">
    <property type="term" value="C:membrane"/>
    <property type="evidence" value="ECO:0007669"/>
    <property type="project" value="UniProtKB-SubCell"/>
</dbReference>
<gene>
    <name evidence="7" type="ORF">GPM918_LOCUS33043</name>
    <name evidence="8" type="ORF">SRO942_LOCUS33719</name>
</gene>
<accession>A0A815KQQ5</accession>
<keyword evidence="5 6" id="KW-0472">Membrane</keyword>
<dbReference type="PANTHER" id="PTHR23291:SF32">
    <property type="entry name" value="BAX INHIBITOR 1"/>
    <property type="match status" value="1"/>
</dbReference>
<feature type="transmembrane region" description="Helical" evidence="6">
    <location>
        <begin position="33"/>
        <end position="52"/>
    </location>
</feature>
<comment type="similarity">
    <text evidence="2 6">Belongs to the BI1 family.</text>
</comment>
<dbReference type="PANTHER" id="PTHR23291">
    <property type="entry name" value="BAX INHIBITOR-RELATED"/>
    <property type="match status" value="1"/>
</dbReference>
<evidence type="ECO:0000256" key="3">
    <source>
        <dbReference type="ARBA" id="ARBA00022692"/>
    </source>
</evidence>
<dbReference type="Pfam" id="PF01027">
    <property type="entry name" value="Bax1-I"/>
    <property type="match status" value="1"/>
</dbReference>
<keyword evidence="3 6" id="KW-0812">Transmembrane</keyword>
<dbReference type="EMBL" id="CAJNOQ010017280">
    <property type="protein sequence ID" value="CAF1396247.1"/>
    <property type="molecule type" value="Genomic_DNA"/>
</dbReference>
<keyword evidence="9" id="KW-1185">Reference proteome</keyword>
<dbReference type="Proteomes" id="UP000663829">
    <property type="component" value="Unassembled WGS sequence"/>
</dbReference>
<evidence type="ECO:0000256" key="5">
    <source>
        <dbReference type="ARBA" id="ARBA00023136"/>
    </source>
</evidence>
<organism evidence="7 9">
    <name type="scientific">Didymodactylos carnosus</name>
    <dbReference type="NCBI Taxonomy" id="1234261"/>
    <lineage>
        <taxon>Eukaryota</taxon>
        <taxon>Metazoa</taxon>
        <taxon>Spiralia</taxon>
        <taxon>Gnathifera</taxon>
        <taxon>Rotifera</taxon>
        <taxon>Eurotatoria</taxon>
        <taxon>Bdelloidea</taxon>
        <taxon>Philodinida</taxon>
        <taxon>Philodinidae</taxon>
        <taxon>Didymodactylos</taxon>
    </lineage>
</organism>
<feature type="non-terminal residue" evidence="7">
    <location>
        <position position="1"/>
    </location>
</feature>
<comment type="caution">
    <text evidence="7">The sequence shown here is derived from an EMBL/GenBank/DDBJ whole genome shotgun (WGS) entry which is preliminary data.</text>
</comment>
<name>A0A815KQQ5_9BILA</name>
<evidence type="ECO:0000256" key="1">
    <source>
        <dbReference type="ARBA" id="ARBA00004141"/>
    </source>
</evidence>
<sequence>TATGHGKSSRFNLETICDFSHLSQNTQKHLKNVYTCLMVATLCATIGVWMSLNGWMNYPRLAVLGSMVSSIWLFSTEFNYQNQIKCFSLFATTAFCTGIYLNPLIDLAINIDPQIVMTAFLLTTCVFVCFTLSALLTQKRTYLYLGGLLGSGTSVLLVLSLMNLFGRSELLFNVNLYLGLALACGYILYDTQLIVARAQNGESNYIKDALMLFIDMVDLFVRILIILIKNSQKKEKKSNNR</sequence>
<comment type="subcellular location">
    <subcellularLocation>
        <location evidence="1">Membrane</location>
        <topology evidence="1">Multi-pass membrane protein</topology>
    </subcellularLocation>
</comment>
<evidence type="ECO:0000313" key="8">
    <source>
        <dbReference type="EMBL" id="CAF4290409.1"/>
    </source>
</evidence>
<feature type="transmembrane region" description="Helical" evidence="6">
    <location>
        <begin position="142"/>
        <end position="164"/>
    </location>
</feature>
<dbReference type="OrthoDB" id="1277691at2759"/>
<evidence type="ECO:0000313" key="7">
    <source>
        <dbReference type="EMBL" id="CAF1396247.1"/>
    </source>
</evidence>
<dbReference type="EMBL" id="CAJOBC010082695">
    <property type="protein sequence ID" value="CAF4290409.1"/>
    <property type="molecule type" value="Genomic_DNA"/>
</dbReference>
<evidence type="ECO:0000256" key="6">
    <source>
        <dbReference type="RuleBase" id="RU004379"/>
    </source>
</evidence>
<feature type="transmembrane region" description="Helical" evidence="6">
    <location>
        <begin position="58"/>
        <end position="75"/>
    </location>
</feature>
<dbReference type="Proteomes" id="UP000681722">
    <property type="component" value="Unassembled WGS sequence"/>
</dbReference>